<dbReference type="EMBL" id="UNSC01000004">
    <property type="protein sequence ID" value="SZD73102.1"/>
    <property type="molecule type" value="Genomic_DNA"/>
</dbReference>
<accession>A0A383TZL4</accession>
<dbReference type="AlphaFoldDB" id="A0A383TZL4"/>
<organism evidence="2 3">
    <name type="scientific">Candidatus Ornithobacterium hominis</name>
    <dbReference type="NCBI Taxonomy" id="2497989"/>
    <lineage>
        <taxon>Bacteria</taxon>
        <taxon>Pseudomonadati</taxon>
        <taxon>Bacteroidota</taxon>
        <taxon>Flavobacteriia</taxon>
        <taxon>Flavobacteriales</taxon>
        <taxon>Weeksellaceae</taxon>
        <taxon>Ornithobacterium</taxon>
    </lineage>
</organism>
<protein>
    <submittedName>
        <fullName evidence="2">Uncharacterized protein</fullName>
    </submittedName>
</protein>
<reference evidence="2 3" key="1">
    <citation type="submission" date="2018-09" db="EMBL/GenBank/DDBJ databases">
        <authorList>
            <consortium name="Pathogen Informatics"/>
        </authorList>
    </citation>
    <scope>NUCLEOTIDE SEQUENCE [LARGE SCALE GENOMIC DNA]</scope>
    <source>
        <strain evidence="2 3">OH-22767</strain>
    </source>
</reference>
<feature type="transmembrane region" description="Helical" evidence="1">
    <location>
        <begin position="142"/>
        <end position="161"/>
    </location>
</feature>
<gene>
    <name evidence="2" type="ORF">SAMEA104719789_01161</name>
</gene>
<keyword evidence="1" id="KW-0472">Membrane</keyword>
<evidence type="ECO:0000313" key="2">
    <source>
        <dbReference type="EMBL" id="SZD73102.1"/>
    </source>
</evidence>
<evidence type="ECO:0000313" key="3">
    <source>
        <dbReference type="Proteomes" id="UP000262142"/>
    </source>
</evidence>
<keyword evidence="1" id="KW-0812">Transmembrane</keyword>
<name>A0A383TZL4_9FLAO</name>
<keyword evidence="3" id="KW-1185">Reference proteome</keyword>
<sequence>MSWNTNFKGGIIILLTIVIVFILFSIPFTINYLYKYSYPILKENLYEVKKIKIDTIEIQEVYASRDMETNYIYHFYDNRLTIPAENRDFFNRINPKPSDINNFLKNNNDTIFVWFLNNKPYKFSFYKQNTMNTKNEHKNIKLLFITLILELIILSITLKFIKKHFI</sequence>
<evidence type="ECO:0000256" key="1">
    <source>
        <dbReference type="SAM" id="Phobius"/>
    </source>
</evidence>
<keyword evidence="1" id="KW-1133">Transmembrane helix</keyword>
<feature type="transmembrane region" description="Helical" evidence="1">
    <location>
        <begin position="12"/>
        <end position="34"/>
    </location>
</feature>
<dbReference type="RefSeq" id="WP_119059454.1">
    <property type="nucleotide sequence ID" value="NZ_OX579588.1"/>
</dbReference>
<proteinExistence type="predicted"/>
<dbReference type="Proteomes" id="UP000262142">
    <property type="component" value="Unassembled WGS sequence"/>
</dbReference>